<dbReference type="PANTHER" id="PTHR30055">
    <property type="entry name" value="HTH-TYPE TRANSCRIPTIONAL REGULATOR RUTR"/>
    <property type="match status" value="1"/>
</dbReference>
<dbReference type="GO" id="GO:0003700">
    <property type="term" value="F:DNA-binding transcription factor activity"/>
    <property type="evidence" value="ECO:0007669"/>
    <property type="project" value="TreeGrafter"/>
</dbReference>
<dbReference type="Pfam" id="PF17928">
    <property type="entry name" value="TetR_C_22"/>
    <property type="match status" value="1"/>
</dbReference>
<dbReference type="InterPro" id="IPR009057">
    <property type="entry name" value="Homeodomain-like_sf"/>
</dbReference>
<dbReference type="RefSeq" id="WP_089360454.1">
    <property type="nucleotide sequence ID" value="NZ_FZOG01000004.1"/>
</dbReference>
<dbReference type="Pfam" id="PF00440">
    <property type="entry name" value="TetR_N"/>
    <property type="match status" value="1"/>
</dbReference>
<reference evidence="5" key="1">
    <citation type="submission" date="2017-06" db="EMBL/GenBank/DDBJ databases">
        <authorList>
            <person name="Varghese N."/>
            <person name="Submissions S."/>
        </authorList>
    </citation>
    <scope>NUCLEOTIDE SEQUENCE [LARGE SCALE GENOMIC DNA]</scope>
    <source>
        <strain evidence="5">CIP 108523</strain>
    </source>
</reference>
<dbReference type="Gene3D" id="1.10.357.10">
    <property type="entry name" value="Tetracycline Repressor, domain 2"/>
    <property type="match status" value="1"/>
</dbReference>
<evidence type="ECO:0000313" key="5">
    <source>
        <dbReference type="Proteomes" id="UP000242915"/>
    </source>
</evidence>
<dbReference type="Proteomes" id="UP000242915">
    <property type="component" value="Unassembled WGS sequence"/>
</dbReference>
<keyword evidence="5" id="KW-1185">Reference proteome</keyword>
<dbReference type="GO" id="GO:0000976">
    <property type="term" value="F:transcription cis-regulatory region binding"/>
    <property type="evidence" value="ECO:0007669"/>
    <property type="project" value="TreeGrafter"/>
</dbReference>
<evidence type="ECO:0000313" key="4">
    <source>
        <dbReference type="EMBL" id="SNS72162.1"/>
    </source>
</evidence>
<dbReference type="SUPFAM" id="SSF46689">
    <property type="entry name" value="Homeodomain-like"/>
    <property type="match status" value="1"/>
</dbReference>
<dbReference type="AlphaFoldDB" id="A0A239GTK1"/>
<feature type="DNA-binding region" description="H-T-H motif" evidence="2">
    <location>
        <begin position="38"/>
        <end position="57"/>
    </location>
</feature>
<dbReference type="PANTHER" id="PTHR30055:SF226">
    <property type="entry name" value="HTH-TYPE TRANSCRIPTIONAL REGULATOR PKSA"/>
    <property type="match status" value="1"/>
</dbReference>
<evidence type="ECO:0000259" key="3">
    <source>
        <dbReference type="PROSITE" id="PS50977"/>
    </source>
</evidence>
<proteinExistence type="predicted"/>
<feature type="domain" description="HTH tetR-type" evidence="3">
    <location>
        <begin position="15"/>
        <end position="75"/>
    </location>
</feature>
<evidence type="ECO:0000256" key="2">
    <source>
        <dbReference type="PROSITE-ProRule" id="PRU00335"/>
    </source>
</evidence>
<organism evidence="4 5">
    <name type="scientific">Pseudomonas segetis</name>
    <dbReference type="NCBI Taxonomy" id="298908"/>
    <lineage>
        <taxon>Bacteria</taxon>
        <taxon>Pseudomonadati</taxon>
        <taxon>Pseudomonadota</taxon>
        <taxon>Gammaproteobacteria</taxon>
        <taxon>Pseudomonadales</taxon>
        <taxon>Pseudomonadaceae</taxon>
        <taxon>Pseudomonas</taxon>
    </lineage>
</organism>
<dbReference type="InterPro" id="IPR050109">
    <property type="entry name" value="HTH-type_TetR-like_transc_reg"/>
</dbReference>
<keyword evidence="1 2" id="KW-0238">DNA-binding</keyword>
<dbReference type="EMBL" id="FZOG01000004">
    <property type="protein sequence ID" value="SNS72162.1"/>
    <property type="molecule type" value="Genomic_DNA"/>
</dbReference>
<dbReference type="InterPro" id="IPR041674">
    <property type="entry name" value="TetR_C_22"/>
</dbReference>
<gene>
    <name evidence="4" type="ORF">SAMN05216255_3134</name>
</gene>
<dbReference type="InterPro" id="IPR001647">
    <property type="entry name" value="HTH_TetR"/>
</dbReference>
<protein>
    <submittedName>
        <fullName evidence="4">Transcriptional regulator, TetR family</fullName>
    </submittedName>
</protein>
<name>A0A239GTK1_9PSED</name>
<sequence length="202" mass="22205">MSRIVKKANTQARGRLRRQQLIAATRRLLASFELDQITLADVAAEAGASKGSAYHSYANIAELYMDVVGVIGQELFAAVAAPIEEDLDDWRDIFVLCLRRGTALLVSDPAARQLIHGPKSPPAIKRSDRANDLQAAQVILGHLHKLAHIETSSLTAETLYFAIEIADVLYCLSVQQHGEIIEQMAREGERAAIAYLELYLPS</sequence>
<accession>A0A239GTK1</accession>
<dbReference type="PROSITE" id="PS50977">
    <property type="entry name" value="HTH_TETR_2"/>
    <property type="match status" value="1"/>
</dbReference>
<evidence type="ECO:0000256" key="1">
    <source>
        <dbReference type="ARBA" id="ARBA00023125"/>
    </source>
</evidence>